<proteinExistence type="predicted"/>
<dbReference type="AlphaFoldDB" id="A0A4V2EVL7"/>
<keyword evidence="1" id="KW-1133">Transmembrane helix</keyword>
<dbReference type="RefSeq" id="WP_130482414.1">
    <property type="nucleotide sequence ID" value="NZ_SGWV01000010.1"/>
</dbReference>
<evidence type="ECO:0000256" key="2">
    <source>
        <dbReference type="SAM" id="SignalP"/>
    </source>
</evidence>
<sequence>MPAMRRWSCRAATLWAAVPLQTATAHAASARASTNNCLALLGGDLDARWGIPLAILAGALVAWGLVVVVRRLLKG</sequence>
<comment type="caution">
    <text evidence="3">The sequence shown here is derived from an EMBL/GenBank/DDBJ whole genome shotgun (WGS) entry which is preliminary data.</text>
</comment>
<organism evidence="3 4">
    <name type="scientific">Sphaerotilus mobilis</name>
    <dbReference type="NCBI Taxonomy" id="47994"/>
    <lineage>
        <taxon>Bacteria</taxon>
        <taxon>Pseudomonadati</taxon>
        <taxon>Pseudomonadota</taxon>
        <taxon>Betaproteobacteria</taxon>
        <taxon>Burkholderiales</taxon>
        <taxon>Sphaerotilaceae</taxon>
        <taxon>Sphaerotilus</taxon>
    </lineage>
</organism>
<accession>A0A4V2EVL7</accession>
<keyword evidence="4" id="KW-1185">Reference proteome</keyword>
<keyword evidence="1" id="KW-0472">Membrane</keyword>
<evidence type="ECO:0000256" key="1">
    <source>
        <dbReference type="SAM" id="Phobius"/>
    </source>
</evidence>
<gene>
    <name evidence="3" type="ORF">EV685_2552</name>
</gene>
<name>A0A4V2EVL7_9BURK</name>
<keyword evidence="2" id="KW-0732">Signal</keyword>
<dbReference type="EMBL" id="SGWV01000010">
    <property type="protein sequence ID" value="RZS52930.1"/>
    <property type="molecule type" value="Genomic_DNA"/>
</dbReference>
<evidence type="ECO:0000313" key="3">
    <source>
        <dbReference type="EMBL" id="RZS52930.1"/>
    </source>
</evidence>
<feature type="chain" id="PRO_5020534768" description="Virion coat protein B" evidence="2">
    <location>
        <begin position="28"/>
        <end position="75"/>
    </location>
</feature>
<feature type="transmembrane region" description="Helical" evidence="1">
    <location>
        <begin position="51"/>
        <end position="73"/>
    </location>
</feature>
<evidence type="ECO:0000313" key="4">
    <source>
        <dbReference type="Proteomes" id="UP000293433"/>
    </source>
</evidence>
<evidence type="ECO:0008006" key="5">
    <source>
        <dbReference type="Google" id="ProtNLM"/>
    </source>
</evidence>
<keyword evidence="1" id="KW-0812">Transmembrane</keyword>
<reference evidence="3 4" key="1">
    <citation type="submission" date="2019-02" db="EMBL/GenBank/DDBJ databases">
        <title>Genomic Encyclopedia of Type Strains, Phase IV (KMG-IV): sequencing the most valuable type-strain genomes for metagenomic binning, comparative biology and taxonomic classification.</title>
        <authorList>
            <person name="Goeker M."/>
        </authorList>
    </citation>
    <scope>NUCLEOTIDE SEQUENCE [LARGE SCALE GENOMIC DNA]</scope>
    <source>
        <strain evidence="3 4">DSM 10617</strain>
    </source>
</reference>
<dbReference type="Proteomes" id="UP000293433">
    <property type="component" value="Unassembled WGS sequence"/>
</dbReference>
<feature type="signal peptide" evidence="2">
    <location>
        <begin position="1"/>
        <end position="27"/>
    </location>
</feature>
<protein>
    <recommendedName>
        <fullName evidence="5">Virion coat protein B</fullName>
    </recommendedName>
</protein>